<protein>
    <submittedName>
        <fullName evidence="1">Uncharacterized protein</fullName>
    </submittedName>
</protein>
<keyword evidence="2" id="KW-1185">Reference proteome</keyword>
<evidence type="ECO:0000313" key="2">
    <source>
        <dbReference type="Proteomes" id="UP000541444"/>
    </source>
</evidence>
<dbReference type="AlphaFoldDB" id="A0A7J7M095"/>
<proteinExistence type="predicted"/>
<sequence>MVVEGEEYFYLLADLETEKRDRGIDESISLEYFDGDVRSELSDDFLYYLSLLEYELSLPLTNLAKGVMNAIRACHVQMNGNMWEVITVELGMMRGNCLQRDDEELLDLRFRSVKQSVKSTVERKESLLDEVVEEKTELKLV</sequence>
<gene>
    <name evidence="1" type="ORF">GIB67_011983</name>
</gene>
<reference evidence="1 2" key="1">
    <citation type="journal article" date="2020" name="IScience">
        <title>Genome Sequencing of the Endangered Kingdonia uniflora (Circaeasteraceae, Ranunculales) Reveals Potential Mechanisms of Evolutionary Specialization.</title>
        <authorList>
            <person name="Sun Y."/>
            <person name="Deng T."/>
            <person name="Zhang A."/>
            <person name="Moore M.J."/>
            <person name="Landis J.B."/>
            <person name="Lin N."/>
            <person name="Zhang H."/>
            <person name="Zhang X."/>
            <person name="Huang J."/>
            <person name="Zhang X."/>
            <person name="Sun H."/>
            <person name="Wang H."/>
        </authorList>
    </citation>
    <scope>NUCLEOTIDE SEQUENCE [LARGE SCALE GENOMIC DNA]</scope>
    <source>
        <strain evidence="1">TB1705</strain>
        <tissue evidence="1">Leaf</tissue>
    </source>
</reference>
<comment type="caution">
    <text evidence="1">The sequence shown here is derived from an EMBL/GenBank/DDBJ whole genome shotgun (WGS) entry which is preliminary data.</text>
</comment>
<evidence type="ECO:0000313" key="1">
    <source>
        <dbReference type="EMBL" id="KAF6148208.1"/>
    </source>
</evidence>
<organism evidence="1 2">
    <name type="scientific">Kingdonia uniflora</name>
    <dbReference type="NCBI Taxonomy" id="39325"/>
    <lineage>
        <taxon>Eukaryota</taxon>
        <taxon>Viridiplantae</taxon>
        <taxon>Streptophyta</taxon>
        <taxon>Embryophyta</taxon>
        <taxon>Tracheophyta</taxon>
        <taxon>Spermatophyta</taxon>
        <taxon>Magnoliopsida</taxon>
        <taxon>Ranunculales</taxon>
        <taxon>Circaeasteraceae</taxon>
        <taxon>Kingdonia</taxon>
    </lineage>
</organism>
<name>A0A7J7M095_9MAGN</name>
<accession>A0A7J7M095</accession>
<dbReference type="EMBL" id="JACGCM010001854">
    <property type="protein sequence ID" value="KAF6148208.1"/>
    <property type="molecule type" value="Genomic_DNA"/>
</dbReference>
<dbReference type="Proteomes" id="UP000541444">
    <property type="component" value="Unassembled WGS sequence"/>
</dbReference>